<gene>
    <name evidence="6 8" type="primary">napF</name>
    <name evidence="8" type="ORF">AADV58_12045</name>
</gene>
<keyword evidence="4 6" id="KW-0408">Iron</keyword>
<dbReference type="Pfam" id="PF12838">
    <property type="entry name" value="Fer4_7"/>
    <property type="match status" value="2"/>
</dbReference>
<feature type="binding site" evidence="6">
    <location>
        <position position="44"/>
    </location>
    <ligand>
        <name>[4Fe-4S] cluster</name>
        <dbReference type="ChEBI" id="CHEBI:49883"/>
        <label>1</label>
    </ligand>
</feature>
<keyword evidence="2 6" id="KW-0479">Metal-binding</keyword>
<evidence type="ECO:0000256" key="5">
    <source>
        <dbReference type="ARBA" id="ARBA00023014"/>
    </source>
</evidence>
<comment type="function">
    <text evidence="6">Could be involved in the maturation of NapA, the catalytic subunit of the periplasmic nitrate reductase, before its export into the periplasm.</text>
</comment>
<evidence type="ECO:0000259" key="7">
    <source>
        <dbReference type="PROSITE" id="PS51379"/>
    </source>
</evidence>
<feature type="binding site" evidence="6">
    <location>
        <position position="76"/>
    </location>
    <ligand>
        <name>[4Fe-4S] cluster</name>
        <dbReference type="ChEBI" id="CHEBI:49883"/>
        <label>2</label>
    </ligand>
</feature>
<dbReference type="InterPro" id="IPR050157">
    <property type="entry name" value="PSI_iron-sulfur_center"/>
</dbReference>
<keyword evidence="5 6" id="KW-0411">Iron-sulfur</keyword>
<dbReference type="CDD" id="cd10564">
    <property type="entry name" value="NapF_like"/>
    <property type="match status" value="1"/>
</dbReference>
<feature type="domain" description="4Fe-4S ferredoxin-type" evidence="7">
    <location>
        <begin position="61"/>
        <end position="90"/>
    </location>
</feature>
<accession>A0ABZ2XDH2</accession>
<protein>
    <recommendedName>
        <fullName evidence="6">Ferredoxin-type protein NapF</fullName>
    </recommendedName>
</protein>
<dbReference type="SUPFAM" id="SSF54862">
    <property type="entry name" value="4Fe-4S ferredoxins"/>
    <property type="match status" value="1"/>
</dbReference>
<evidence type="ECO:0000256" key="6">
    <source>
        <dbReference type="HAMAP-Rule" id="MF_02201"/>
    </source>
</evidence>
<dbReference type="PANTHER" id="PTHR24960:SF79">
    <property type="entry name" value="PHOTOSYSTEM I IRON-SULFUR CENTER"/>
    <property type="match status" value="1"/>
</dbReference>
<dbReference type="HAMAP" id="MF_02201">
    <property type="entry name" value="NapF"/>
    <property type="match status" value="1"/>
</dbReference>
<dbReference type="InterPro" id="IPR017900">
    <property type="entry name" value="4Fe4S_Fe_S_CS"/>
</dbReference>
<proteinExistence type="inferred from homology"/>
<feature type="binding site" evidence="6">
    <location>
        <position position="70"/>
    </location>
    <ligand>
        <name>[4Fe-4S] cluster</name>
        <dbReference type="ChEBI" id="CHEBI:49883"/>
        <label>2</label>
    </ligand>
</feature>
<evidence type="ECO:0000256" key="1">
    <source>
        <dbReference type="ARBA" id="ARBA00022485"/>
    </source>
</evidence>
<name>A0ABZ2XDH2_9RHOO</name>
<evidence type="ECO:0000256" key="3">
    <source>
        <dbReference type="ARBA" id="ARBA00022737"/>
    </source>
</evidence>
<comment type="similarity">
    <text evidence="6">Belongs to the NapF family.</text>
</comment>
<dbReference type="InterPro" id="IPR004496">
    <property type="entry name" value="NapF"/>
</dbReference>
<evidence type="ECO:0000256" key="2">
    <source>
        <dbReference type="ARBA" id="ARBA00022723"/>
    </source>
</evidence>
<evidence type="ECO:0000313" key="9">
    <source>
        <dbReference type="Proteomes" id="UP001479520"/>
    </source>
</evidence>
<sequence length="169" mass="17610">MLSRRAFLGVARPSRGNPVRPPWALAESVFVDACTRCSACIEACPTGLLLRGDGGYPEADFTPGHAPDGCTFCGDCRTACTPGALKADQSWSLKAVFSDDCLAEQKVVCRTCGESCEARAIHFPPRLGGVAGPQLDALACTGCGACLADCPTRAIRILSMNTTANRGVA</sequence>
<feature type="binding site" evidence="6">
    <location>
        <position position="146"/>
    </location>
    <ligand>
        <name>[4Fe-4S] cluster</name>
        <dbReference type="ChEBI" id="CHEBI:49883"/>
        <label>3</label>
    </ligand>
</feature>
<organism evidence="8 9">
    <name type="scientific">Azonexus hydrophilus</name>
    <dbReference type="NCBI Taxonomy" id="418702"/>
    <lineage>
        <taxon>Bacteria</taxon>
        <taxon>Pseudomonadati</taxon>
        <taxon>Pseudomonadota</taxon>
        <taxon>Betaproteobacteria</taxon>
        <taxon>Rhodocyclales</taxon>
        <taxon>Azonexaceae</taxon>
        <taxon>Azonexus</taxon>
    </lineage>
</organism>
<dbReference type="NCBIfam" id="TIGR00402">
    <property type="entry name" value="napF"/>
    <property type="match status" value="1"/>
</dbReference>
<reference evidence="8 9" key="1">
    <citation type="submission" date="2024-04" db="EMBL/GenBank/DDBJ databases">
        <title>Dissimilatory iodate-reducing microorganisms contribute to the enrichment of iodine in groundwater.</title>
        <authorList>
            <person name="Jiang Z."/>
        </authorList>
    </citation>
    <scope>NUCLEOTIDE SEQUENCE [LARGE SCALE GENOMIC DNA]</scope>
    <source>
        <strain evidence="8 9">NCP973</strain>
    </source>
</reference>
<feature type="domain" description="4Fe-4S ferredoxin-type" evidence="7">
    <location>
        <begin position="131"/>
        <end position="160"/>
    </location>
</feature>
<keyword evidence="9" id="KW-1185">Reference proteome</keyword>
<dbReference type="PROSITE" id="PS51379">
    <property type="entry name" value="4FE4S_FER_2"/>
    <property type="match status" value="3"/>
</dbReference>
<dbReference type="InterPro" id="IPR017896">
    <property type="entry name" value="4Fe4S_Fe-S-bd"/>
</dbReference>
<evidence type="ECO:0000313" key="8">
    <source>
        <dbReference type="EMBL" id="WZJ20678.1"/>
    </source>
</evidence>
<dbReference type="Gene3D" id="3.30.70.20">
    <property type="match status" value="2"/>
</dbReference>
<feature type="binding site" evidence="6">
    <location>
        <position position="73"/>
    </location>
    <ligand>
        <name>[4Fe-4S] cluster</name>
        <dbReference type="ChEBI" id="CHEBI:49883"/>
        <label>2</label>
    </ligand>
</feature>
<comment type="subunit">
    <text evidence="6">Interacts with the cytoplasmic NapA precursor.</text>
</comment>
<keyword evidence="1 6" id="KW-0004">4Fe-4S</keyword>
<evidence type="ECO:0000256" key="4">
    <source>
        <dbReference type="ARBA" id="ARBA00023004"/>
    </source>
</evidence>
<feature type="domain" description="4Fe-4S ferredoxin-type" evidence="7">
    <location>
        <begin position="25"/>
        <end position="54"/>
    </location>
</feature>
<feature type="binding site" evidence="6">
    <location>
        <position position="40"/>
    </location>
    <ligand>
        <name>[4Fe-4S] cluster</name>
        <dbReference type="ChEBI" id="CHEBI:49883"/>
        <label>1</label>
    </ligand>
</feature>
<dbReference type="PANTHER" id="PTHR24960">
    <property type="entry name" value="PHOTOSYSTEM I IRON-SULFUR CENTER-RELATED"/>
    <property type="match status" value="1"/>
</dbReference>
<feature type="binding site" evidence="6">
    <location>
        <position position="150"/>
    </location>
    <ligand>
        <name>[4Fe-4S] cluster</name>
        <dbReference type="ChEBI" id="CHEBI:49883"/>
        <label>3</label>
    </ligand>
</feature>
<comment type="cofactor">
    <cofactor evidence="6">
        <name>[4Fe-4S] cluster</name>
        <dbReference type="ChEBI" id="CHEBI:49883"/>
    </cofactor>
</comment>
<dbReference type="PROSITE" id="PS00198">
    <property type="entry name" value="4FE4S_FER_1"/>
    <property type="match status" value="2"/>
</dbReference>
<feature type="binding site" evidence="6">
    <location>
        <position position="143"/>
    </location>
    <ligand>
        <name>[4Fe-4S] cluster</name>
        <dbReference type="ChEBI" id="CHEBI:49883"/>
        <label>3</label>
    </ligand>
</feature>
<dbReference type="RefSeq" id="WP_341743308.1">
    <property type="nucleotide sequence ID" value="NZ_CP151406.1"/>
</dbReference>
<feature type="binding site" evidence="6">
    <location>
        <position position="80"/>
    </location>
    <ligand>
        <name>[4Fe-4S] cluster</name>
        <dbReference type="ChEBI" id="CHEBI:49883"/>
        <label>2</label>
    </ligand>
</feature>
<feature type="binding site" evidence="6">
    <location>
        <position position="37"/>
    </location>
    <ligand>
        <name>[4Fe-4S] cluster</name>
        <dbReference type="ChEBI" id="CHEBI:49883"/>
        <label>1</label>
    </ligand>
</feature>
<comment type="subcellular location">
    <subcellularLocation>
        <location evidence="6">Cytoplasm</location>
    </subcellularLocation>
</comment>
<keyword evidence="3 6" id="KW-0677">Repeat</keyword>
<feature type="binding site" evidence="6">
    <location>
        <position position="34"/>
    </location>
    <ligand>
        <name>[4Fe-4S] cluster</name>
        <dbReference type="ChEBI" id="CHEBI:49883"/>
        <label>1</label>
    </ligand>
</feature>
<dbReference type="EMBL" id="CP151406">
    <property type="protein sequence ID" value="WZJ20678.1"/>
    <property type="molecule type" value="Genomic_DNA"/>
</dbReference>
<dbReference type="Proteomes" id="UP001479520">
    <property type="component" value="Chromosome"/>
</dbReference>
<keyword evidence="6" id="KW-0963">Cytoplasm</keyword>
<feature type="binding site" evidence="6">
    <location>
        <position position="140"/>
    </location>
    <ligand>
        <name>[4Fe-4S] cluster</name>
        <dbReference type="ChEBI" id="CHEBI:49883"/>
        <label>3</label>
    </ligand>
</feature>